<dbReference type="InterPro" id="IPR036188">
    <property type="entry name" value="FAD/NAD-bd_sf"/>
</dbReference>
<dbReference type="EC" id="1.-.-.-" evidence="3"/>
<accession>A0ABV3TNX0</accession>
<keyword evidence="4" id="KW-1185">Reference proteome</keyword>
<dbReference type="Pfam" id="PF01266">
    <property type="entry name" value="DAO"/>
    <property type="match status" value="1"/>
</dbReference>
<protein>
    <submittedName>
        <fullName evidence="3">NAD(P)/FAD-dependent oxidoreductase</fullName>
        <ecNumber evidence="3">1.-.-.-</ecNumber>
    </submittedName>
</protein>
<dbReference type="Gene3D" id="3.50.50.60">
    <property type="entry name" value="FAD/NAD(P)-binding domain"/>
    <property type="match status" value="1"/>
</dbReference>
<sequence length="430" mass="45833">MIANEPSVLANSLWAATAQPVPDCAPLDSAAEAEVVIIGAGVTGLSAALHLTQHGIDTMVLEAETPGWGASGRNGGQFNPGLKYDPDALIARFGQAMGERMLHLSGSAPDLAMALIARHEISCDALQSGWIQPAHDAASMRALERRAEQWARHGISLQLLDQETVAQMIGTRIYIGGLLDPRGANAHPLNYTLGLARAARAAGVRIHAKTRVTSLKTNGDFTLVQTAAGPVRARRVLICTNAETDGLCPPLERTLVPVRSVQVATAPLPDDIRRTILPGLQAASDSRRVMVYYKMDGAGRLLMGGRGDYSNATTAKLQENLRQVSRKMFPQLGNVPFEYAWGGYVAMTASHLPHLSRLAEGVMSATGFNGRGLALGTAMGKVLADWAAGVPEAALDFPVTPARPLPFHFLRKPAVRSAVVLFRLRDTLGL</sequence>
<gene>
    <name evidence="3" type="ORF">AB4874_12465</name>
</gene>
<comment type="caution">
    <text evidence="3">The sequence shown here is derived from an EMBL/GenBank/DDBJ whole genome shotgun (WGS) entry which is preliminary data.</text>
</comment>
<proteinExistence type="predicted"/>
<evidence type="ECO:0000313" key="4">
    <source>
        <dbReference type="Proteomes" id="UP001557465"/>
    </source>
</evidence>
<name>A0ABV3TNX0_9RHOB</name>
<evidence type="ECO:0000313" key="3">
    <source>
        <dbReference type="EMBL" id="MEX1662454.1"/>
    </source>
</evidence>
<evidence type="ECO:0000259" key="2">
    <source>
        <dbReference type="Pfam" id="PF01266"/>
    </source>
</evidence>
<dbReference type="PANTHER" id="PTHR13847:SF281">
    <property type="entry name" value="FAD DEPENDENT OXIDOREDUCTASE DOMAIN-CONTAINING PROTEIN"/>
    <property type="match status" value="1"/>
</dbReference>
<keyword evidence="1 3" id="KW-0560">Oxidoreductase</keyword>
<organism evidence="3 4">
    <name type="scientific">Thioclava arctica</name>
    <dbReference type="NCBI Taxonomy" id="3238301"/>
    <lineage>
        <taxon>Bacteria</taxon>
        <taxon>Pseudomonadati</taxon>
        <taxon>Pseudomonadota</taxon>
        <taxon>Alphaproteobacteria</taxon>
        <taxon>Rhodobacterales</taxon>
        <taxon>Paracoccaceae</taxon>
        <taxon>Thioclava</taxon>
    </lineage>
</organism>
<evidence type="ECO:0000256" key="1">
    <source>
        <dbReference type="ARBA" id="ARBA00023002"/>
    </source>
</evidence>
<dbReference type="EMBL" id="JBFRYC010000007">
    <property type="protein sequence ID" value="MEX1662454.1"/>
    <property type="molecule type" value="Genomic_DNA"/>
</dbReference>
<feature type="domain" description="FAD dependent oxidoreductase" evidence="2">
    <location>
        <begin position="35"/>
        <end position="386"/>
    </location>
</feature>
<reference evidence="3 4" key="1">
    <citation type="journal article" date="2011" name="Int. J. Syst. Evol. Microbiol.">
        <title>Zhongshania antarctica gen. nov., sp. nov. and Zhongshania guokunii sp. nov., gammaproteobacteria respectively isolated from coastal attached (fast) ice and surface seawater of the Antarctic.</title>
        <authorList>
            <person name="Li H.J."/>
            <person name="Zhang X.Y."/>
            <person name="Chen C.X."/>
            <person name="Zhang Y.J."/>
            <person name="Gao Z.M."/>
            <person name="Yu Y."/>
            <person name="Chen X.L."/>
            <person name="Chen B."/>
            <person name="Zhang Y.Z."/>
        </authorList>
    </citation>
    <scope>NUCLEOTIDE SEQUENCE [LARGE SCALE GENOMIC DNA]</scope>
    <source>
        <strain evidence="3 4">15-R06ZXC-3</strain>
    </source>
</reference>
<dbReference type="InterPro" id="IPR006076">
    <property type="entry name" value="FAD-dep_OxRdtase"/>
</dbReference>
<dbReference type="GO" id="GO:0016491">
    <property type="term" value="F:oxidoreductase activity"/>
    <property type="evidence" value="ECO:0007669"/>
    <property type="project" value="UniProtKB-KW"/>
</dbReference>
<dbReference type="PANTHER" id="PTHR13847">
    <property type="entry name" value="SARCOSINE DEHYDROGENASE-RELATED"/>
    <property type="match status" value="1"/>
</dbReference>
<dbReference type="Gene3D" id="3.30.9.10">
    <property type="entry name" value="D-Amino Acid Oxidase, subunit A, domain 2"/>
    <property type="match status" value="1"/>
</dbReference>
<dbReference type="SUPFAM" id="SSF51905">
    <property type="entry name" value="FAD/NAD(P)-binding domain"/>
    <property type="match status" value="1"/>
</dbReference>
<dbReference type="Proteomes" id="UP001557465">
    <property type="component" value="Unassembled WGS sequence"/>
</dbReference>
<dbReference type="RefSeq" id="WP_368392218.1">
    <property type="nucleotide sequence ID" value="NZ_JBFRYC010000007.1"/>
</dbReference>